<dbReference type="AlphaFoldDB" id="F3QWA4"/>
<feature type="transmembrane region" description="Helical" evidence="1">
    <location>
        <begin position="24"/>
        <end position="45"/>
    </location>
</feature>
<gene>
    <name evidence="2" type="ORF">HMPREF9442_02486</name>
</gene>
<dbReference type="EMBL" id="AFBR01000071">
    <property type="protein sequence ID" value="EGG52128.1"/>
    <property type="molecule type" value="Genomic_DNA"/>
</dbReference>
<name>F3QWA4_9BACT</name>
<dbReference type="OrthoDB" id="1046776at2"/>
<keyword evidence="3" id="KW-1185">Reference proteome</keyword>
<evidence type="ECO:0000256" key="1">
    <source>
        <dbReference type="SAM" id="Phobius"/>
    </source>
</evidence>
<evidence type="ECO:0000313" key="2">
    <source>
        <dbReference type="EMBL" id="EGG52128.1"/>
    </source>
</evidence>
<evidence type="ECO:0000313" key="3">
    <source>
        <dbReference type="Proteomes" id="UP000005546"/>
    </source>
</evidence>
<feature type="transmembrane region" description="Helical" evidence="1">
    <location>
        <begin position="51"/>
        <end position="69"/>
    </location>
</feature>
<dbReference type="Proteomes" id="UP000005546">
    <property type="component" value="Unassembled WGS sequence"/>
</dbReference>
<protein>
    <submittedName>
        <fullName evidence="2">Conserved domain protein</fullName>
    </submittedName>
</protein>
<keyword evidence="1" id="KW-1133">Transmembrane helix</keyword>
<dbReference type="HOGENOM" id="CLU_128608_0_0_10"/>
<dbReference type="RefSeq" id="WP_008628454.1">
    <property type="nucleotide sequence ID" value="NZ_GL883869.1"/>
</dbReference>
<sequence length="175" mass="19828">MENQAIAQHPNEQDIQKRFNSRNAVSSGILITIGVFMVSLTLTMHTTDSNILSLVFMACGGSMAIYGMIRILSHASRTVYAPTGSTIKEYHLYYSPEHFDTLQHVIEANGVPECIPVAPVDNTTVRLDILMSEDKKFARLQLLKYENYIFHPATEVYYYPEAEARRIHALMKNSK</sequence>
<dbReference type="eggNOG" id="ENOG50335ET">
    <property type="taxonomic scope" value="Bacteria"/>
</dbReference>
<organism evidence="2 3">
    <name type="scientific">Paraprevotella xylaniphila YIT 11841</name>
    <dbReference type="NCBI Taxonomy" id="762982"/>
    <lineage>
        <taxon>Bacteria</taxon>
        <taxon>Pseudomonadati</taxon>
        <taxon>Bacteroidota</taxon>
        <taxon>Bacteroidia</taxon>
        <taxon>Bacteroidales</taxon>
        <taxon>Prevotellaceae</taxon>
        <taxon>Paraprevotella</taxon>
    </lineage>
</organism>
<keyword evidence="1" id="KW-0472">Membrane</keyword>
<proteinExistence type="predicted"/>
<reference evidence="2 3" key="1">
    <citation type="submission" date="2011-02" db="EMBL/GenBank/DDBJ databases">
        <authorList>
            <person name="Weinstock G."/>
            <person name="Sodergren E."/>
            <person name="Clifton S."/>
            <person name="Fulton L."/>
            <person name="Fulton B."/>
            <person name="Courtney L."/>
            <person name="Fronick C."/>
            <person name="Harrison M."/>
            <person name="Strong C."/>
            <person name="Farmer C."/>
            <person name="Delahaunty K."/>
            <person name="Markovic C."/>
            <person name="Hall O."/>
            <person name="Minx P."/>
            <person name="Tomlinson C."/>
            <person name="Mitreva M."/>
            <person name="Hou S."/>
            <person name="Chen J."/>
            <person name="Wollam A."/>
            <person name="Pepin K.H."/>
            <person name="Johnson M."/>
            <person name="Bhonagiri V."/>
            <person name="Zhang X."/>
            <person name="Suruliraj S."/>
            <person name="Warren W."/>
            <person name="Chinwalla A."/>
            <person name="Mardis E.R."/>
            <person name="Wilson R.K."/>
        </authorList>
    </citation>
    <scope>NUCLEOTIDE SEQUENCE [LARGE SCALE GENOMIC DNA]</scope>
    <source>
        <strain evidence="2 3">YIT 11841</strain>
    </source>
</reference>
<keyword evidence="1" id="KW-0812">Transmembrane</keyword>
<accession>F3QWA4</accession>
<comment type="caution">
    <text evidence="2">The sequence shown here is derived from an EMBL/GenBank/DDBJ whole genome shotgun (WGS) entry which is preliminary data.</text>
</comment>